<accession>A0ABQ1GYH6</accession>
<dbReference type="SMART" id="SM00422">
    <property type="entry name" value="HTH_MERR"/>
    <property type="match status" value="1"/>
</dbReference>
<proteinExistence type="predicted"/>
<dbReference type="Gene3D" id="1.10.1660.10">
    <property type="match status" value="1"/>
</dbReference>
<evidence type="ECO:0000313" key="6">
    <source>
        <dbReference type="Proteomes" id="UP000617979"/>
    </source>
</evidence>
<name>A0ABQ1GYH6_9BACL</name>
<sequence>MKIGELSIITGVSVRSLRYYDQKNLLKARRSKNGYRLFDQGSIERVRLIQLYLGLGLNTKQIE</sequence>
<keyword evidence="3" id="KW-0804">Transcription</keyword>
<protein>
    <recommendedName>
        <fullName evidence="4">HTH merR-type domain-containing protein</fullName>
    </recommendedName>
</protein>
<evidence type="ECO:0000256" key="3">
    <source>
        <dbReference type="ARBA" id="ARBA00023163"/>
    </source>
</evidence>
<dbReference type="PRINTS" id="PR00040">
    <property type="entry name" value="HTHMERR"/>
</dbReference>
<dbReference type="InterPro" id="IPR000551">
    <property type="entry name" value="MerR-type_HTH_dom"/>
</dbReference>
<dbReference type="Pfam" id="PF13411">
    <property type="entry name" value="MerR_1"/>
    <property type="match status" value="1"/>
</dbReference>
<dbReference type="PROSITE" id="PS50937">
    <property type="entry name" value="HTH_MERR_2"/>
    <property type="match status" value="1"/>
</dbReference>
<dbReference type="InterPro" id="IPR047057">
    <property type="entry name" value="MerR_fam"/>
</dbReference>
<reference evidence="6" key="1">
    <citation type="journal article" date="2019" name="Int. J. Syst. Evol. Microbiol.">
        <title>The Global Catalogue of Microorganisms (GCM) 10K type strain sequencing project: providing services to taxonomists for standard genome sequencing and annotation.</title>
        <authorList>
            <consortium name="The Broad Institute Genomics Platform"/>
            <consortium name="The Broad Institute Genome Sequencing Center for Infectious Disease"/>
            <person name="Wu L."/>
            <person name="Ma J."/>
        </authorList>
    </citation>
    <scope>NUCLEOTIDE SEQUENCE [LARGE SCALE GENOMIC DNA]</scope>
    <source>
        <strain evidence="6">CGMCC 1.12404</strain>
    </source>
</reference>
<evidence type="ECO:0000259" key="4">
    <source>
        <dbReference type="PROSITE" id="PS50937"/>
    </source>
</evidence>
<feature type="domain" description="HTH merR-type" evidence="4">
    <location>
        <begin position="1"/>
        <end position="63"/>
    </location>
</feature>
<evidence type="ECO:0000313" key="5">
    <source>
        <dbReference type="EMBL" id="GGA52951.1"/>
    </source>
</evidence>
<gene>
    <name evidence="5" type="ORF">GCM10007416_27580</name>
</gene>
<organism evidence="5 6">
    <name type="scientific">Kroppenstedtia guangzhouensis</name>
    <dbReference type="NCBI Taxonomy" id="1274356"/>
    <lineage>
        <taxon>Bacteria</taxon>
        <taxon>Bacillati</taxon>
        <taxon>Bacillota</taxon>
        <taxon>Bacilli</taxon>
        <taxon>Bacillales</taxon>
        <taxon>Thermoactinomycetaceae</taxon>
        <taxon>Kroppenstedtia</taxon>
    </lineage>
</organism>
<keyword evidence="6" id="KW-1185">Reference proteome</keyword>
<dbReference type="InterPro" id="IPR009061">
    <property type="entry name" value="DNA-bd_dom_put_sf"/>
</dbReference>
<dbReference type="RefSeq" id="WP_229736122.1">
    <property type="nucleotide sequence ID" value="NZ_BMEX01000012.1"/>
</dbReference>
<keyword evidence="1" id="KW-0805">Transcription regulation</keyword>
<dbReference type="Proteomes" id="UP000617979">
    <property type="component" value="Unassembled WGS sequence"/>
</dbReference>
<dbReference type="SUPFAM" id="SSF46955">
    <property type="entry name" value="Putative DNA-binding domain"/>
    <property type="match status" value="1"/>
</dbReference>
<evidence type="ECO:0000256" key="1">
    <source>
        <dbReference type="ARBA" id="ARBA00023015"/>
    </source>
</evidence>
<dbReference type="PANTHER" id="PTHR30204:SF94">
    <property type="entry name" value="HEAVY METAL-DEPENDENT TRANSCRIPTIONAL REGULATOR HI_0293-RELATED"/>
    <property type="match status" value="1"/>
</dbReference>
<dbReference type="EMBL" id="BMEX01000012">
    <property type="protein sequence ID" value="GGA52951.1"/>
    <property type="molecule type" value="Genomic_DNA"/>
</dbReference>
<dbReference type="PROSITE" id="PS00552">
    <property type="entry name" value="HTH_MERR_1"/>
    <property type="match status" value="1"/>
</dbReference>
<dbReference type="PANTHER" id="PTHR30204">
    <property type="entry name" value="REDOX-CYCLING DRUG-SENSING TRANSCRIPTIONAL ACTIVATOR SOXR"/>
    <property type="match status" value="1"/>
</dbReference>
<comment type="caution">
    <text evidence="5">The sequence shown here is derived from an EMBL/GenBank/DDBJ whole genome shotgun (WGS) entry which is preliminary data.</text>
</comment>
<keyword evidence="2" id="KW-0238">DNA-binding</keyword>
<evidence type="ECO:0000256" key="2">
    <source>
        <dbReference type="ARBA" id="ARBA00023125"/>
    </source>
</evidence>